<organism evidence="9 10">
    <name type="scientific">Macleaya cordata</name>
    <name type="common">Five-seeded plume-poppy</name>
    <name type="synonym">Bocconia cordata</name>
    <dbReference type="NCBI Taxonomy" id="56857"/>
    <lineage>
        <taxon>Eukaryota</taxon>
        <taxon>Viridiplantae</taxon>
        <taxon>Streptophyta</taxon>
        <taxon>Embryophyta</taxon>
        <taxon>Tracheophyta</taxon>
        <taxon>Spermatophyta</taxon>
        <taxon>Magnoliopsida</taxon>
        <taxon>Ranunculales</taxon>
        <taxon>Papaveraceae</taxon>
        <taxon>Papaveroideae</taxon>
        <taxon>Macleaya</taxon>
    </lineage>
</organism>
<dbReference type="Pfam" id="PF02229">
    <property type="entry name" value="PC4"/>
    <property type="match status" value="1"/>
</dbReference>
<evidence type="ECO:0000313" key="10">
    <source>
        <dbReference type="Proteomes" id="UP000195402"/>
    </source>
</evidence>
<dbReference type="InterPro" id="IPR009044">
    <property type="entry name" value="ssDNA-bd_transcriptional_reg"/>
</dbReference>
<evidence type="ECO:0000256" key="7">
    <source>
        <dbReference type="SAM" id="MobiDB-lite"/>
    </source>
</evidence>
<evidence type="ECO:0000256" key="2">
    <source>
        <dbReference type="ARBA" id="ARBA00009001"/>
    </source>
</evidence>
<evidence type="ECO:0000256" key="6">
    <source>
        <dbReference type="ARBA" id="ARBA00023242"/>
    </source>
</evidence>
<dbReference type="Proteomes" id="UP000195402">
    <property type="component" value="Unassembled WGS sequence"/>
</dbReference>
<dbReference type="OrthoDB" id="2505440at2759"/>
<evidence type="ECO:0000256" key="1">
    <source>
        <dbReference type="ARBA" id="ARBA00004123"/>
    </source>
</evidence>
<gene>
    <name evidence="9" type="ORF">BVC80_1101g11</name>
</gene>
<dbReference type="InterPro" id="IPR003173">
    <property type="entry name" value="PC4_C"/>
</dbReference>
<evidence type="ECO:0000256" key="4">
    <source>
        <dbReference type="ARBA" id="ARBA00023125"/>
    </source>
</evidence>
<keyword evidence="6" id="KW-0539">Nucleus</keyword>
<evidence type="ECO:0000313" key="9">
    <source>
        <dbReference type="EMBL" id="OVA08213.1"/>
    </source>
</evidence>
<dbReference type="InParanoid" id="A0A200QCK9"/>
<comment type="similarity">
    <text evidence="2">Belongs to the transcriptional coactivator PC4 family.</text>
</comment>
<dbReference type="AlphaFoldDB" id="A0A200QCK9"/>
<comment type="caution">
    <text evidence="9">The sequence shown here is derived from an EMBL/GenBank/DDBJ whole genome shotgun (WGS) entry which is preliminary data.</text>
</comment>
<keyword evidence="10" id="KW-1185">Reference proteome</keyword>
<comment type="subcellular location">
    <subcellularLocation>
        <location evidence="1">Nucleus</location>
    </subcellularLocation>
</comment>
<dbReference type="EMBL" id="MVGT01002338">
    <property type="protein sequence ID" value="OVA08213.1"/>
    <property type="molecule type" value="Genomic_DNA"/>
</dbReference>
<keyword evidence="4" id="KW-0238">DNA-binding</keyword>
<keyword evidence="5" id="KW-0804">Transcription</keyword>
<dbReference type="Gene3D" id="2.30.31.10">
    <property type="entry name" value="Transcriptional Coactivator Pc4, Chain A"/>
    <property type="match status" value="1"/>
</dbReference>
<feature type="domain" description="Transcriptional coactivator p15 (PC4) C-terminal" evidence="8">
    <location>
        <begin position="83"/>
        <end position="120"/>
    </location>
</feature>
<dbReference type="STRING" id="56857.A0A200QCK9"/>
<dbReference type="GO" id="GO:0003713">
    <property type="term" value="F:transcription coactivator activity"/>
    <property type="evidence" value="ECO:0007669"/>
    <property type="project" value="InterPro"/>
</dbReference>
<proteinExistence type="inferred from homology"/>
<evidence type="ECO:0000259" key="8">
    <source>
        <dbReference type="Pfam" id="PF02229"/>
    </source>
</evidence>
<reference evidence="9 10" key="1">
    <citation type="journal article" date="2017" name="Mol. Plant">
        <title>The Genome of Medicinal Plant Macleaya cordata Provides New Insights into Benzylisoquinoline Alkaloids Metabolism.</title>
        <authorList>
            <person name="Liu X."/>
            <person name="Liu Y."/>
            <person name="Huang P."/>
            <person name="Ma Y."/>
            <person name="Qing Z."/>
            <person name="Tang Q."/>
            <person name="Cao H."/>
            <person name="Cheng P."/>
            <person name="Zheng Y."/>
            <person name="Yuan Z."/>
            <person name="Zhou Y."/>
            <person name="Liu J."/>
            <person name="Tang Z."/>
            <person name="Zhuo Y."/>
            <person name="Zhang Y."/>
            <person name="Yu L."/>
            <person name="Huang J."/>
            <person name="Yang P."/>
            <person name="Peng Q."/>
            <person name="Zhang J."/>
            <person name="Jiang W."/>
            <person name="Zhang Z."/>
            <person name="Lin K."/>
            <person name="Ro D.K."/>
            <person name="Chen X."/>
            <person name="Xiong X."/>
            <person name="Shang Y."/>
            <person name="Huang S."/>
            <person name="Zeng J."/>
        </authorList>
    </citation>
    <scope>NUCLEOTIDE SEQUENCE [LARGE SCALE GENOMIC DNA]</scope>
    <source>
        <strain evidence="10">cv. BLH2017</strain>
        <tissue evidence="9">Root</tissue>
    </source>
</reference>
<dbReference type="GO" id="GO:0005634">
    <property type="term" value="C:nucleus"/>
    <property type="evidence" value="ECO:0007669"/>
    <property type="project" value="UniProtKB-SubCell"/>
</dbReference>
<evidence type="ECO:0000256" key="5">
    <source>
        <dbReference type="ARBA" id="ARBA00023163"/>
    </source>
</evidence>
<dbReference type="GO" id="GO:0003677">
    <property type="term" value="F:DNA binding"/>
    <property type="evidence" value="ECO:0007669"/>
    <property type="project" value="UniProtKB-KW"/>
</dbReference>
<accession>A0A200QCK9</accession>
<dbReference type="InterPro" id="IPR045125">
    <property type="entry name" value="Sub1/Tcp4-like"/>
</dbReference>
<dbReference type="PANTHER" id="PTHR13215">
    <property type="entry name" value="RNA POLYMERASE II TRANSCRIPTIONAL COACTIVATOR"/>
    <property type="match status" value="1"/>
</dbReference>
<feature type="region of interest" description="Disordered" evidence="7">
    <location>
        <begin position="52"/>
        <end position="74"/>
    </location>
</feature>
<dbReference type="GO" id="GO:0060261">
    <property type="term" value="P:positive regulation of transcription initiation by RNA polymerase II"/>
    <property type="evidence" value="ECO:0007669"/>
    <property type="project" value="InterPro"/>
</dbReference>
<dbReference type="SUPFAM" id="SSF54447">
    <property type="entry name" value="ssDNA-binding transcriptional regulator domain"/>
    <property type="match status" value="1"/>
</dbReference>
<protein>
    <submittedName>
        <fullName evidence="9">Transcriptional coactivator p15 (PC4)</fullName>
    </submittedName>
</protein>
<evidence type="ECO:0000256" key="3">
    <source>
        <dbReference type="ARBA" id="ARBA00023015"/>
    </source>
</evidence>
<sequence>MEILKKAELEDMSEFNVRSVAAEKLGMDLSGPEYQKFVRCVIESFLLSMEEEPVAAPTTEEQNEAKESTEEEGKDEYGNAIICKLSKKRKVAVQNYKGTTLVSIREYHVKDGKEFPCPKGGNVTLY</sequence>
<keyword evidence="3" id="KW-0805">Transcription regulation</keyword>
<name>A0A200QCK9_MACCD</name>